<dbReference type="RefSeq" id="WP_051588199.1">
    <property type="nucleotide sequence ID" value="NZ_JFKE01000003.1"/>
</dbReference>
<accession>A0A037ZL27</accession>
<dbReference type="InterPro" id="IPR051916">
    <property type="entry name" value="GPI-anchor_lipid_remodeler"/>
</dbReference>
<evidence type="ECO:0000313" key="2">
    <source>
        <dbReference type="EMBL" id="KAJ56247.1"/>
    </source>
</evidence>
<dbReference type="GO" id="GO:0006506">
    <property type="term" value="P:GPI anchor biosynthetic process"/>
    <property type="evidence" value="ECO:0007669"/>
    <property type="project" value="TreeGrafter"/>
</dbReference>
<reference evidence="2 3" key="1">
    <citation type="submission" date="2014-03" db="EMBL/GenBank/DDBJ databases">
        <title>Draft Genome Sequence of Actibacterium mucosum KCTC 23349, a Marine Alphaproteobacterium with Complex Ionic Requirements Isolated from Mediterranean Seawater at Malvarrosa Beach, Valencia, Spain.</title>
        <authorList>
            <person name="Arahal D.R."/>
            <person name="Shao Z."/>
            <person name="Lai Q."/>
            <person name="Pujalte M.J."/>
        </authorList>
    </citation>
    <scope>NUCLEOTIDE SEQUENCE [LARGE SCALE GENOMIC DNA]</scope>
    <source>
        <strain evidence="2 3">KCTC 23349</strain>
    </source>
</reference>
<dbReference type="SUPFAM" id="SSF56219">
    <property type="entry name" value="DNase I-like"/>
    <property type="match status" value="1"/>
</dbReference>
<feature type="domain" description="Endonuclease/exonuclease/phosphatase" evidence="1">
    <location>
        <begin position="63"/>
        <end position="332"/>
    </location>
</feature>
<proteinExistence type="predicted"/>
<protein>
    <recommendedName>
        <fullName evidence="1">Endonuclease/exonuclease/phosphatase domain-containing protein</fullName>
    </recommendedName>
</protein>
<dbReference type="Pfam" id="PF03372">
    <property type="entry name" value="Exo_endo_phos"/>
    <property type="match status" value="1"/>
</dbReference>
<dbReference type="PANTHER" id="PTHR14859">
    <property type="entry name" value="CALCOFLUOR WHITE HYPERSENSITIVE PROTEIN PRECURSOR"/>
    <property type="match status" value="1"/>
</dbReference>
<keyword evidence="3" id="KW-1185">Reference proteome</keyword>
<dbReference type="GO" id="GO:0016020">
    <property type="term" value="C:membrane"/>
    <property type="evidence" value="ECO:0007669"/>
    <property type="project" value="GOC"/>
</dbReference>
<dbReference type="EMBL" id="JFKE01000003">
    <property type="protein sequence ID" value="KAJ56247.1"/>
    <property type="molecule type" value="Genomic_DNA"/>
</dbReference>
<dbReference type="InterPro" id="IPR005135">
    <property type="entry name" value="Endo/exonuclease/phosphatase"/>
</dbReference>
<sequence length="341" mass="36385">MRKPITQTVDQLQMPDAALRVTATDAGGDAAAHAGYLRDWPCLNSVEYRAGDDTAEQALTIAAWNIERCKRVEDAAALIAQTGADIVLATEMDLGMARSSQRHTTRDLADALGMGYAFGVEFVELGLGDPFETETHTGQTNLHGLHGNAILSRFPLSNVAVIPVADEGYWFATSPKGDGQYRVGGRMAIAAQVDLPGGPLTLAAVHYESEDDATGRAAQTQVMLRAMQTLYGDGPCVIGGDLNTKDFGAARMTGPEILAAPQPVEPSFAHFAAAGFDWRGANTGAPTTRAAPGRPVRYPLNRLDWLFTRGVTSSSPFVHAAVSERGEYLSDHELIGTRIES</sequence>
<dbReference type="OrthoDB" id="8047712at2"/>
<gene>
    <name evidence="2" type="ORF">ACMU_10875</name>
</gene>
<evidence type="ECO:0000259" key="1">
    <source>
        <dbReference type="Pfam" id="PF03372"/>
    </source>
</evidence>
<dbReference type="PANTHER" id="PTHR14859:SF15">
    <property type="entry name" value="ENDONUCLEASE_EXONUCLEASE_PHOSPHATASE DOMAIN-CONTAINING PROTEIN"/>
    <property type="match status" value="1"/>
</dbReference>
<dbReference type="Proteomes" id="UP000026249">
    <property type="component" value="Unassembled WGS sequence"/>
</dbReference>
<organism evidence="2 3">
    <name type="scientific">Actibacterium mucosum KCTC 23349</name>
    <dbReference type="NCBI Taxonomy" id="1454373"/>
    <lineage>
        <taxon>Bacteria</taxon>
        <taxon>Pseudomonadati</taxon>
        <taxon>Pseudomonadota</taxon>
        <taxon>Alphaproteobacteria</taxon>
        <taxon>Rhodobacterales</taxon>
        <taxon>Roseobacteraceae</taxon>
        <taxon>Actibacterium</taxon>
    </lineage>
</organism>
<dbReference type="AlphaFoldDB" id="A0A037ZL27"/>
<comment type="caution">
    <text evidence="2">The sequence shown here is derived from an EMBL/GenBank/DDBJ whole genome shotgun (WGS) entry which is preliminary data.</text>
</comment>
<name>A0A037ZL27_9RHOB</name>
<dbReference type="GO" id="GO:0003824">
    <property type="term" value="F:catalytic activity"/>
    <property type="evidence" value="ECO:0007669"/>
    <property type="project" value="InterPro"/>
</dbReference>
<dbReference type="Gene3D" id="3.60.10.10">
    <property type="entry name" value="Endonuclease/exonuclease/phosphatase"/>
    <property type="match status" value="1"/>
</dbReference>
<dbReference type="InterPro" id="IPR036691">
    <property type="entry name" value="Endo/exonu/phosph_ase_sf"/>
</dbReference>
<evidence type="ECO:0000313" key="3">
    <source>
        <dbReference type="Proteomes" id="UP000026249"/>
    </source>
</evidence>
<dbReference type="STRING" id="1454373.ACMU_10875"/>